<dbReference type="PANTHER" id="PTHR47332:SF4">
    <property type="entry name" value="SET DOMAIN-CONTAINING PROTEIN 5"/>
    <property type="match status" value="1"/>
</dbReference>
<feature type="region of interest" description="Disordered" evidence="1">
    <location>
        <begin position="1"/>
        <end position="25"/>
    </location>
</feature>
<dbReference type="InterPro" id="IPR053185">
    <property type="entry name" value="SET_domain_protein"/>
</dbReference>
<evidence type="ECO:0000313" key="3">
    <source>
        <dbReference type="EMBL" id="KAJ7647806.1"/>
    </source>
</evidence>
<evidence type="ECO:0000256" key="1">
    <source>
        <dbReference type="SAM" id="MobiDB-lite"/>
    </source>
</evidence>
<dbReference type="EMBL" id="JARKIF010000002">
    <property type="protein sequence ID" value="KAJ7647806.1"/>
    <property type="molecule type" value="Genomic_DNA"/>
</dbReference>
<dbReference type="Pfam" id="PF00856">
    <property type="entry name" value="SET"/>
    <property type="match status" value="1"/>
</dbReference>
<dbReference type="Gene3D" id="2.170.270.10">
    <property type="entry name" value="SET domain"/>
    <property type="match status" value="1"/>
</dbReference>
<name>A0AAD7CG78_9AGAR</name>
<feature type="compositionally biased region" description="Polar residues" evidence="1">
    <location>
        <begin position="11"/>
        <end position="23"/>
    </location>
</feature>
<feature type="domain" description="SET" evidence="2">
    <location>
        <begin position="94"/>
        <end position="248"/>
    </location>
</feature>
<dbReference type="PROSITE" id="PS50280">
    <property type="entry name" value="SET"/>
    <property type="match status" value="1"/>
</dbReference>
<accession>A0AAD7CG78</accession>
<evidence type="ECO:0000313" key="4">
    <source>
        <dbReference type="Proteomes" id="UP001221142"/>
    </source>
</evidence>
<dbReference type="Proteomes" id="UP001221142">
    <property type="component" value="Unassembled WGS sequence"/>
</dbReference>
<dbReference type="AlphaFoldDB" id="A0AAD7CG78"/>
<dbReference type="InterPro" id="IPR001214">
    <property type="entry name" value="SET_dom"/>
</dbReference>
<evidence type="ECO:0000259" key="2">
    <source>
        <dbReference type="PROSITE" id="PS50280"/>
    </source>
</evidence>
<dbReference type="PANTHER" id="PTHR47332">
    <property type="entry name" value="SET DOMAIN-CONTAINING PROTEIN 5"/>
    <property type="match status" value="1"/>
</dbReference>
<dbReference type="SUPFAM" id="SSF82199">
    <property type="entry name" value="SET domain"/>
    <property type="match status" value="1"/>
</dbReference>
<dbReference type="InterPro" id="IPR046341">
    <property type="entry name" value="SET_dom_sf"/>
</dbReference>
<reference evidence="3" key="1">
    <citation type="submission" date="2023-03" db="EMBL/GenBank/DDBJ databases">
        <title>Massive genome expansion in bonnet fungi (Mycena s.s.) driven by repeated elements and novel gene families across ecological guilds.</title>
        <authorList>
            <consortium name="Lawrence Berkeley National Laboratory"/>
            <person name="Harder C.B."/>
            <person name="Miyauchi S."/>
            <person name="Viragh M."/>
            <person name="Kuo A."/>
            <person name="Thoen E."/>
            <person name="Andreopoulos B."/>
            <person name="Lu D."/>
            <person name="Skrede I."/>
            <person name="Drula E."/>
            <person name="Henrissat B."/>
            <person name="Morin E."/>
            <person name="Kohler A."/>
            <person name="Barry K."/>
            <person name="LaButti K."/>
            <person name="Morin E."/>
            <person name="Salamov A."/>
            <person name="Lipzen A."/>
            <person name="Mereny Z."/>
            <person name="Hegedus B."/>
            <person name="Baldrian P."/>
            <person name="Stursova M."/>
            <person name="Weitz H."/>
            <person name="Taylor A."/>
            <person name="Grigoriev I.V."/>
            <person name="Nagy L.G."/>
            <person name="Martin F."/>
            <person name="Kauserud H."/>
        </authorList>
    </citation>
    <scope>NUCLEOTIDE SEQUENCE</scope>
    <source>
        <strain evidence="3">9284</strain>
    </source>
</reference>
<dbReference type="Gene3D" id="1.10.220.160">
    <property type="match status" value="1"/>
</dbReference>
<gene>
    <name evidence="3" type="ORF">FB45DRAFT_1020016</name>
</gene>
<comment type="caution">
    <text evidence="3">The sequence shown here is derived from an EMBL/GenBank/DDBJ whole genome shotgun (WGS) entry which is preliminary data.</text>
</comment>
<proteinExistence type="predicted"/>
<organism evidence="3 4">
    <name type="scientific">Roridomyces roridus</name>
    <dbReference type="NCBI Taxonomy" id="1738132"/>
    <lineage>
        <taxon>Eukaryota</taxon>
        <taxon>Fungi</taxon>
        <taxon>Dikarya</taxon>
        <taxon>Basidiomycota</taxon>
        <taxon>Agaricomycotina</taxon>
        <taxon>Agaricomycetes</taxon>
        <taxon>Agaricomycetidae</taxon>
        <taxon>Agaricales</taxon>
        <taxon>Marasmiineae</taxon>
        <taxon>Mycenaceae</taxon>
        <taxon>Roridomyces</taxon>
    </lineage>
</organism>
<dbReference type="CDD" id="cd20071">
    <property type="entry name" value="SET_SMYD"/>
    <property type="match status" value="1"/>
</dbReference>
<sequence length="401" mass="43835">MSFGMKRGFLKQTQPVQSPTPNRKATLDTRIQFSEACRLYSENPYIVVADYRSSSPHGFLFLPSKSDARLVIVDSLDNIQAISKLPLWNDPWPSPPESTAFMIKDCGPAKSLGMFARRPIARGDLIALERPVYVARQALKIHVDQRMVFDNAALAGLSPASQASITSLHNCQPEIADGHIRGVILTNAFPANIPDLAEPRTALFPTLCRANHDCRPNAHYSFCKDTFTGRLVAVRPIVAGEEITVGYIDVAGPRAKRQEDLKRYRFLCACKTCSLPPGLAAASDTKRSALAAYFASMKDAKIPPGATLARIKELIRWAEEEGLVQAASLMSLSGLRVASREGKSEEALRFMVTSVNHTRSLEGNDSAAVHTFASKTGLSVAELLTALDRESIDHKIFGQLA</sequence>
<protein>
    <recommendedName>
        <fullName evidence="2">SET domain-containing protein</fullName>
    </recommendedName>
</protein>
<keyword evidence="4" id="KW-1185">Reference proteome</keyword>